<comment type="similarity">
    <text evidence="1">Belongs to the UDP-glycosyltransferase family.</text>
</comment>
<evidence type="ECO:0000256" key="1">
    <source>
        <dbReference type="ARBA" id="ARBA00009995"/>
    </source>
</evidence>
<feature type="transmembrane region" description="Helical" evidence="7">
    <location>
        <begin position="310"/>
        <end position="340"/>
    </location>
</feature>
<dbReference type="Pfam" id="PF00201">
    <property type="entry name" value="UDPGT"/>
    <property type="match status" value="1"/>
</dbReference>
<dbReference type="PANTHER" id="PTHR48043:SF18">
    <property type="entry name" value="GLUCURONOSYLTRANSFERASE"/>
    <property type="match status" value="1"/>
</dbReference>
<proteinExistence type="inferred from homology"/>
<name>A0A914BVQ3_9BILA</name>
<dbReference type="PANTHER" id="PTHR48043">
    <property type="entry name" value="EG:EG0003.4 PROTEIN-RELATED"/>
    <property type="match status" value="1"/>
</dbReference>
<keyword evidence="7" id="KW-0472">Membrane</keyword>
<feature type="region of interest" description="Disordered" evidence="6">
    <location>
        <begin position="348"/>
        <end position="382"/>
    </location>
</feature>
<dbReference type="InterPro" id="IPR002213">
    <property type="entry name" value="UDP_glucos_trans"/>
</dbReference>
<sequence>MKDQIDLAIVYSGNPCQLAIVHVLGIPFIYYDLEGFTDETIIASNTPWNLNALSTQLGPLETKSIYLSRMLNGFYMLKELVAQSGNQFLAKIFSRRYRLLDGPITQMFANDYEIKKKFKQFPDVNTIKQQAEMYFVNTDPLLEYGYALPPNVVPVGGLHIDHVKPLFSPWNDTIAAAPDGVIVVSLGTQADSSKMTQKQAKAILNALSKLTTYRIYWRIGPNFELPGIEMSEIPSHINLTTFIPQNDLIDNPKYETIARDMAKEFKSRPASPFETALHFIEHIGRHRAAKFYKPQQHTISRFWQTTNFDFLLISTSLFIALALGILGVIKLFTGFIGWLICSRSSEKTPATSRKELKVETLGQRDRSSSQMDENGNLLRKRK</sequence>
<keyword evidence="7" id="KW-0812">Transmembrane</keyword>
<comment type="catalytic activity">
    <reaction evidence="5">
        <text>glucuronate acceptor + UDP-alpha-D-glucuronate = acceptor beta-D-glucuronoside + UDP + H(+)</text>
        <dbReference type="Rhea" id="RHEA:21032"/>
        <dbReference type="ChEBI" id="CHEBI:15378"/>
        <dbReference type="ChEBI" id="CHEBI:58052"/>
        <dbReference type="ChEBI" id="CHEBI:58223"/>
        <dbReference type="ChEBI" id="CHEBI:132367"/>
        <dbReference type="ChEBI" id="CHEBI:132368"/>
        <dbReference type="EC" id="2.4.1.17"/>
    </reaction>
</comment>
<keyword evidence="7" id="KW-1133">Transmembrane helix</keyword>
<keyword evidence="3" id="KW-0328">Glycosyltransferase</keyword>
<dbReference type="WBParaSite" id="ACRNAN_Path_1101.g4236.t1">
    <property type="protein sequence ID" value="ACRNAN_Path_1101.g4236.t1"/>
    <property type="gene ID" value="ACRNAN_Path_1101.g4236"/>
</dbReference>
<evidence type="ECO:0000256" key="2">
    <source>
        <dbReference type="ARBA" id="ARBA00012544"/>
    </source>
</evidence>
<keyword evidence="8" id="KW-1185">Reference proteome</keyword>
<dbReference type="EC" id="2.4.1.17" evidence="2"/>
<dbReference type="SUPFAM" id="SSF53756">
    <property type="entry name" value="UDP-Glycosyltransferase/glycogen phosphorylase"/>
    <property type="match status" value="1"/>
</dbReference>
<feature type="compositionally biased region" description="Basic and acidic residues" evidence="6">
    <location>
        <begin position="352"/>
        <end position="367"/>
    </location>
</feature>
<evidence type="ECO:0000256" key="6">
    <source>
        <dbReference type="SAM" id="MobiDB-lite"/>
    </source>
</evidence>
<evidence type="ECO:0000256" key="3">
    <source>
        <dbReference type="ARBA" id="ARBA00022676"/>
    </source>
</evidence>
<protein>
    <recommendedName>
        <fullName evidence="2">glucuronosyltransferase</fullName>
        <ecNumber evidence="2">2.4.1.17</ecNumber>
    </recommendedName>
</protein>
<evidence type="ECO:0000313" key="9">
    <source>
        <dbReference type="WBParaSite" id="ACRNAN_Path_1101.g4236.t1"/>
    </source>
</evidence>
<evidence type="ECO:0000256" key="7">
    <source>
        <dbReference type="SAM" id="Phobius"/>
    </source>
</evidence>
<evidence type="ECO:0000256" key="5">
    <source>
        <dbReference type="ARBA" id="ARBA00047475"/>
    </source>
</evidence>
<keyword evidence="4" id="KW-0808">Transferase</keyword>
<dbReference type="AlphaFoldDB" id="A0A914BVQ3"/>
<reference evidence="9" key="1">
    <citation type="submission" date="2022-11" db="UniProtKB">
        <authorList>
            <consortium name="WormBaseParasite"/>
        </authorList>
    </citation>
    <scope>IDENTIFICATION</scope>
</reference>
<evidence type="ECO:0000256" key="4">
    <source>
        <dbReference type="ARBA" id="ARBA00022679"/>
    </source>
</evidence>
<dbReference type="GO" id="GO:0015020">
    <property type="term" value="F:glucuronosyltransferase activity"/>
    <property type="evidence" value="ECO:0007669"/>
    <property type="project" value="UniProtKB-EC"/>
</dbReference>
<evidence type="ECO:0000313" key="8">
    <source>
        <dbReference type="Proteomes" id="UP000887540"/>
    </source>
</evidence>
<accession>A0A914BVQ3</accession>
<dbReference type="Gene3D" id="3.40.50.2000">
    <property type="entry name" value="Glycogen Phosphorylase B"/>
    <property type="match status" value="1"/>
</dbReference>
<dbReference type="InterPro" id="IPR050271">
    <property type="entry name" value="UDP-glycosyltransferase"/>
</dbReference>
<organism evidence="8 9">
    <name type="scientific">Acrobeloides nanus</name>
    <dbReference type="NCBI Taxonomy" id="290746"/>
    <lineage>
        <taxon>Eukaryota</taxon>
        <taxon>Metazoa</taxon>
        <taxon>Ecdysozoa</taxon>
        <taxon>Nematoda</taxon>
        <taxon>Chromadorea</taxon>
        <taxon>Rhabditida</taxon>
        <taxon>Tylenchina</taxon>
        <taxon>Cephalobomorpha</taxon>
        <taxon>Cephaloboidea</taxon>
        <taxon>Cephalobidae</taxon>
        <taxon>Acrobeloides</taxon>
    </lineage>
</organism>
<dbReference type="Proteomes" id="UP000887540">
    <property type="component" value="Unplaced"/>
</dbReference>